<organism evidence="9 10">
    <name type="scientific">Kiloniella spongiae</name>
    <dbReference type="NCBI Taxonomy" id="1489064"/>
    <lineage>
        <taxon>Bacteria</taxon>
        <taxon>Pseudomonadati</taxon>
        <taxon>Pseudomonadota</taxon>
        <taxon>Alphaproteobacteria</taxon>
        <taxon>Rhodospirillales</taxon>
        <taxon>Kiloniellaceae</taxon>
        <taxon>Kiloniella</taxon>
    </lineage>
</organism>
<keyword evidence="3 9" id="KW-0489">Methyltransferase</keyword>
<dbReference type="SUPFAM" id="SSF88697">
    <property type="entry name" value="PUA domain-like"/>
    <property type="match status" value="1"/>
</dbReference>
<dbReference type="InterPro" id="IPR015947">
    <property type="entry name" value="PUA-like_sf"/>
</dbReference>
<dbReference type="SUPFAM" id="SSF53335">
    <property type="entry name" value="S-adenosyl-L-methionine-dependent methyltransferases"/>
    <property type="match status" value="1"/>
</dbReference>
<dbReference type="GO" id="GO:0032259">
    <property type="term" value="P:methylation"/>
    <property type="evidence" value="ECO:0007669"/>
    <property type="project" value="UniProtKB-KW"/>
</dbReference>
<evidence type="ECO:0000256" key="1">
    <source>
        <dbReference type="ARBA" id="ARBA00004496"/>
    </source>
</evidence>
<name>A0A0H2MNV1_9PROT</name>
<dbReference type="EMBL" id="LAQL01000002">
    <property type="protein sequence ID" value="KLN62402.1"/>
    <property type="molecule type" value="Genomic_DNA"/>
</dbReference>
<gene>
    <name evidence="9" type="ORF">WH96_02545</name>
</gene>
<comment type="similarity">
    <text evidence="6">Belongs to the methyltransferase superfamily. RlmI family.</text>
</comment>
<feature type="domain" description="S-adenosylmethionine-dependent methyltransferase" evidence="7">
    <location>
        <begin position="189"/>
        <end position="343"/>
    </location>
</feature>
<reference evidence="9 10" key="1">
    <citation type="submission" date="2015-03" db="EMBL/GenBank/DDBJ databases">
        <title>Genome Sequence of Kiloniella spongiae MEBiC09566, isolated from a marine sponge.</title>
        <authorList>
            <person name="Shao Z."/>
            <person name="Wang L."/>
            <person name="Li X."/>
        </authorList>
    </citation>
    <scope>NUCLEOTIDE SEQUENCE [LARGE SCALE GENOMIC DNA]</scope>
    <source>
        <strain evidence="9 10">MEBiC09566</strain>
    </source>
</reference>
<dbReference type="STRING" id="1489064.WH96_02545"/>
<dbReference type="Gene3D" id="3.30.750.80">
    <property type="entry name" value="RNA methyltransferase domain (HRMD) like"/>
    <property type="match status" value="1"/>
</dbReference>
<dbReference type="AlphaFoldDB" id="A0A0H2MNV1"/>
<proteinExistence type="inferred from homology"/>
<dbReference type="InterPro" id="IPR019614">
    <property type="entry name" value="SAM-dep_methyl-trfase"/>
</dbReference>
<evidence type="ECO:0000313" key="10">
    <source>
        <dbReference type="Proteomes" id="UP000035444"/>
    </source>
</evidence>
<dbReference type="InterPro" id="IPR041532">
    <property type="entry name" value="RlmI-like_PUA"/>
</dbReference>
<keyword evidence="5" id="KW-0949">S-adenosyl-L-methionine</keyword>
<keyword evidence="4 9" id="KW-0808">Transferase</keyword>
<dbReference type="Gene3D" id="2.30.130.10">
    <property type="entry name" value="PUA domain"/>
    <property type="match status" value="1"/>
</dbReference>
<dbReference type="PANTHER" id="PTHR42873">
    <property type="entry name" value="RIBOSOMAL RNA LARGE SUBUNIT METHYLTRANSFERASE"/>
    <property type="match status" value="1"/>
</dbReference>
<evidence type="ECO:0000256" key="3">
    <source>
        <dbReference type="ARBA" id="ARBA00022603"/>
    </source>
</evidence>
<dbReference type="OrthoDB" id="9805492at2"/>
<comment type="subcellular location">
    <subcellularLocation>
        <location evidence="1">Cytoplasm</location>
    </subcellularLocation>
</comment>
<evidence type="ECO:0000256" key="6">
    <source>
        <dbReference type="ARBA" id="ARBA00038091"/>
    </source>
</evidence>
<evidence type="ECO:0000256" key="5">
    <source>
        <dbReference type="ARBA" id="ARBA00022691"/>
    </source>
</evidence>
<accession>A0A0H2MNV1</accession>
<dbReference type="Gene3D" id="3.40.50.150">
    <property type="entry name" value="Vaccinia Virus protein VP39"/>
    <property type="match status" value="1"/>
</dbReference>
<evidence type="ECO:0000256" key="4">
    <source>
        <dbReference type="ARBA" id="ARBA00022679"/>
    </source>
</evidence>
<dbReference type="GO" id="GO:0005737">
    <property type="term" value="C:cytoplasm"/>
    <property type="evidence" value="ECO:0007669"/>
    <property type="project" value="UniProtKB-SubCell"/>
</dbReference>
<evidence type="ECO:0000259" key="7">
    <source>
        <dbReference type="Pfam" id="PF10672"/>
    </source>
</evidence>
<evidence type="ECO:0000256" key="2">
    <source>
        <dbReference type="ARBA" id="ARBA00022490"/>
    </source>
</evidence>
<dbReference type="PANTHER" id="PTHR42873:SF1">
    <property type="entry name" value="S-ADENOSYLMETHIONINE-DEPENDENT METHYLTRANSFERASE DOMAIN-CONTAINING PROTEIN"/>
    <property type="match status" value="1"/>
</dbReference>
<dbReference type="RefSeq" id="WP_047762525.1">
    <property type="nucleotide sequence ID" value="NZ_LAQL01000002.1"/>
</dbReference>
<comment type="caution">
    <text evidence="9">The sequence shown here is derived from an EMBL/GenBank/DDBJ whole genome shotgun (WGS) entry which is preliminary data.</text>
</comment>
<dbReference type="CDD" id="cd21153">
    <property type="entry name" value="PUA_RlmI"/>
    <property type="match status" value="1"/>
</dbReference>
<dbReference type="Proteomes" id="UP000035444">
    <property type="component" value="Unassembled WGS sequence"/>
</dbReference>
<dbReference type="Pfam" id="PF17785">
    <property type="entry name" value="PUA_3"/>
    <property type="match status" value="1"/>
</dbReference>
<feature type="domain" description="RlmI-like PUA" evidence="8">
    <location>
        <begin position="13"/>
        <end position="77"/>
    </location>
</feature>
<dbReference type="CDD" id="cd11572">
    <property type="entry name" value="RlmI_M_like"/>
    <property type="match status" value="1"/>
</dbReference>
<protein>
    <submittedName>
        <fullName evidence="9">SAM-dependent methyltransferase</fullName>
    </submittedName>
</protein>
<dbReference type="GO" id="GO:0008168">
    <property type="term" value="F:methyltransferase activity"/>
    <property type="evidence" value="ECO:0007669"/>
    <property type="project" value="UniProtKB-KW"/>
</dbReference>
<evidence type="ECO:0000259" key="8">
    <source>
        <dbReference type="Pfam" id="PF17785"/>
    </source>
</evidence>
<dbReference type="PROSITE" id="PS50890">
    <property type="entry name" value="PUA"/>
    <property type="match status" value="1"/>
</dbReference>
<sequence length="401" mass="44394">MSAALDLKQRPTIRLKPKAQKRLLNGYPWVFSNEIEVNAETKQIPAGTVVRIEANDEQPLGTAIYNRQPLIAARLLSPSAKTIIDEDFFVEILQKALSLRETLFNVPYYRLIHAEADGIPGTIIDRYGDTLVLQVNTAGIENLLPVLLTALDRVLDPKTIVLRNDTPSRLLEGLECYDKVVKGELDGPIKVIEHEATFFAELQEGQKTGWFFDQRDNRKLAARFAKDADVLDCYSFAGGFTVQSALAGAKSVTTVDRSQTALDLAAKAAEENGVADKCNFVKAEVFNHLAKLANDGESFDLVIVDPPAFVKSKKDIQQGSKGYRKLARLAAKLVKSGGYLVVASCSHHMDIDNFADQTRKGLLDATRKSRLLFTRGAGPDHPVHPFLPESEYLKLQLYILD</sequence>
<evidence type="ECO:0000313" key="9">
    <source>
        <dbReference type="EMBL" id="KLN62402.1"/>
    </source>
</evidence>
<dbReference type="GO" id="GO:0003723">
    <property type="term" value="F:RNA binding"/>
    <property type="evidence" value="ECO:0007669"/>
    <property type="project" value="InterPro"/>
</dbReference>
<dbReference type="InterPro" id="IPR036974">
    <property type="entry name" value="PUA_sf"/>
</dbReference>
<dbReference type="InterPro" id="IPR029063">
    <property type="entry name" value="SAM-dependent_MTases_sf"/>
</dbReference>
<dbReference type="Pfam" id="PF10672">
    <property type="entry name" value="Methyltrans_SAM"/>
    <property type="match status" value="1"/>
</dbReference>
<keyword evidence="10" id="KW-1185">Reference proteome</keyword>
<keyword evidence="2" id="KW-0963">Cytoplasm</keyword>
<dbReference type="PATRIC" id="fig|1489064.4.peg.1436"/>
<dbReference type="CDD" id="cd02440">
    <property type="entry name" value="AdoMet_MTases"/>
    <property type="match status" value="1"/>
</dbReference>